<gene>
    <name evidence="1" type="ORF">AC579_10447</name>
</gene>
<dbReference type="AlphaFoldDB" id="A0A139IKQ1"/>
<proteinExistence type="predicted"/>
<accession>A0A139IKQ1</accession>
<dbReference type="Proteomes" id="UP000073492">
    <property type="component" value="Unassembled WGS sequence"/>
</dbReference>
<sequence length="70" mass="7687">MSLFRRLLPALRQPESYTMSSMLSSTSNCGVVGLPLVYSVTQGILIMHLLSRPVCSSARARYSGNLSRPK</sequence>
<dbReference type="EMBL" id="LFZO01000060">
    <property type="protein sequence ID" value="KXT15358.1"/>
    <property type="molecule type" value="Genomic_DNA"/>
</dbReference>
<organism evidence="1 2">
    <name type="scientific">Pseudocercospora musae</name>
    <dbReference type="NCBI Taxonomy" id="113226"/>
    <lineage>
        <taxon>Eukaryota</taxon>
        <taxon>Fungi</taxon>
        <taxon>Dikarya</taxon>
        <taxon>Ascomycota</taxon>
        <taxon>Pezizomycotina</taxon>
        <taxon>Dothideomycetes</taxon>
        <taxon>Dothideomycetidae</taxon>
        <taxon>Mycosphaerellales</taxon>
        <taxon>Mycosphaerellaceae</taxon>
        <taxon>Pseudocercospora</taxon>
    </lineage>
</organism>
<evidence type="ECO:0000313" key="1">
    <source>
        <dbReference type="EMBL" id="KXT15358.1"/>
    </source>
</evidence>
<keyword evidence="2" id="KW-1185">Reference proteome</keyword>
<reference evidence="1 2" key="1">
    <citation type="submission" date="2015-07" db="EMBL/GenBank/DDBJ databases">
        <title>Comparative genomics of the Sigatoka disease complex on banana suggests a link between parallel evolutionary changes in Pseudocercospora fijiensis and Pseudocercospora eumusae and increased virulence on the banana host.</title>
        <authorList>
            <person name="Chang T.-C."/>
            <person name="Salvucci A."/>
            <person name="Crous P.W."/>
            <person name="Stergiopoulos I."/>
        </authorList>
    </citation>
    <scope>NUCLEOTIDE SEQUENCE [LARGE SCALE GENOMIC DNA]</scope>
    <source>
        <strain evidence="1 2">CBS 116634</strain>
    </source>
</reference>
<evidence type="ECO:0000313" key="2">
    <source>
        <dbReference type="Proteomes" id="UP000073492"/>
    </source>
</evidence>
<name>A0A139IKQ1_9PEZI</name>
<protein>
    <submittedName>
        <fullName evidence="1">Uncharacterized protein</fullName>
    </submittedName>
</protein>
<comment type="caution">
    <text evidence="1">The sequence shown here is derived from an EMBL/GenBank/DDBJ whole genome shotgun (WGS) entry which is preliminary data.</text>
</comment>